<dbReference type="PATRIC" id="fig|1246626.3.peg.3992"/>
<sequence>MYIHVGGDIILPINRIVGIFPYVEEALPKDTLAFLENQTIQKTCIGNVTDAIKSVIVTNHHVYYSPVSTQTLYKRSTENVLDRLFEEEETNG</sequence>
<keyword evidence="2" id="KW-1185">Reference proteome</keyword>
<protein>
    <recommendedName>
        <fullName evidence="3">DUF370 domain-containing protein</fullName>
    </recommendedName>
</protein>
<dbReference type="InterPro" id="IPR007169">
    <property type="entry name" value="RemA-like"/>
</dbReference>
<evidence type="ECO:0000313" key="1">
    <source>
        <dbReference type="EMBL" id="AIC96543.1"/>
    </source>
</evidence>
<dbReference type="KEGG" id="ble:BleG1_4001"/>
<proteinExistence type="predicted"/>
<reference evidence="1 2" key="1">
    <citation type="journal article" date="2014" name="Gene">
        <title>A comparative genomic analysis of the alkalitolerant soil bacterium Bacillus lehensis G1.</title>
        <authorList>
            <person name="Noor Y.M."/>
            <person name="Samsulrizal N.H."/>
            <person name="Jema'on N.A."/>
            <person name="Low K.O."/>
            <person name="Ramli A.N."/>
            <person name="Alias N.I."/>
            <person name="Damis S.I."/>
            <person name="Fuzi S.F."/>
            <person name="Isa M.N."/>
            <person name="Murad A.M."/>
            <person name="Raih M.F."/>
            <person name="Bakar F.D."/>
            <person name="Najimudin N."/>
            <person name="Mahadi N.M."/>
            <person name="Illias R.M."/>
        </authorList>
    </citation>
    <scope>NUCLEOTIDE SEQUENCE [LARGE SCALE GENOMIC DNA]</scope>
    <source>
        <strain evidence="1 2">G1</strain>
    </source>
</reference>
<evidence type="ECO:0008006" key="3">
    <source>
        <dbReference type="Google" id="ProtNLM"/>
    </source>
</evidence>
<dbReference type="Proteomes" id="UP000027142">
    <property type="component" value="Chromosome"/>
</dbReference>
<evidence type="ECO:0000313" key="2">
    <source>
        <dbReference type="Proteomes" id="UP000027142"/>
    </source>
</evidence>
<dbReference type="OrthoDB" id="9811390at2"/>
<dbReference type="STRING" id="1246626.BleG1_4001"/>
<organism evidence="1 2">
    <name type="scientific">Shouchella lehensis G1</name>
    <dbReference type="NCBI Taxonomy" id="1246626"/>
    <lineage>
        <taxon>Bacteria</taxon>
        <taxon>Bacillati</taxon>
        <taxon>Bacillota</taxon>
        <taxon>Bacilli</taxon>
        <taxon>Bacillales</taxon>
        <taxon>Bacillaceae</taxon>
        <taxon>Shouchella</taxon>
    </lineage>
</organism>
<dbReference type="NCBIfam" id="NF046065">
    <property type="entry name" value="MtxRegRemB"/>
    <property type="match status" value="1"/>
</dbReference>
<accession>A0A060M7M2</accession>
<dbReference type="AlphaFoldDB" id="A0A060M7M2"/>
<dbReference type="Pfam" id="PF04025">
    <property type="entry name" value="RemA-like"/>
    <property type="match status" value="1"/>
</dbReference>
<dbReference type="EMBL" id="CP003923">
    <property type="protein sequence ID" value="AIC96543.1"/>
    <property type="molecule type" value="Genomic_DNA"/>
</dbReference>
<dbReference type="RefSeq" id="WP_051667704.1">
    <property type="nucleotide sequence ID" value="NZ_CP003923.1"/>
</dbReference>
<name>A0A060M7M2_9BACI</name>
<dbReference type="HOGENOM" id="CLU_173118_1_1_9"/>
<gene>
    <name evidence="1" type="ORF">BleG1_4001</name>
</gene>